<evidence type="ECO:0000313" key="6">
    <source>
        <dbReference type="Proteomes" id="UP000001946"/>
    </source>
</evidence>
<dbReference type="SUPFAM" id="SSF46785">
    <property type="entry name" value="Winged helix' DNA-binding domain"/>
    <property type="match status" value="1"/>
</dbReference>
<dbReference type="eggNOG" id="COG1846">
    <property type="taxonomic scope" value="Bacteria"/>
</dbReference>
<evidence type="ECO:0000256" key="2">
    <source>
        <dbReference type="ARBA" id="ARBA00023125"/>
    </source>
</evidence>
<feature type="domain" description="HTH marR-type" evidence="4">
    <location>
        <begin position="8"/>
        <end position="143"/>
    </location>
</feature>
<dbReference type="GO" id="GO:0003700">
    <property type="term" value="F:DNA-binding transcription factor activity"/>
    <property type="evidence" value="ECO:0007669"/>
    <property type="project" value="InterPro"/>
</dbReference>
<dbReference type="Pfam" id="PF01047">
    <property type="entry name" value="MarR"/>
    <property type="match status" value="1"/>
</dbReference>
<dbReference type="KEGG" id="dsy:DSY0382"/>
<dbReference type="EMBL" id="AP008230">
    <property type="protein sequence ID" value="BAE82171.1"/>
    <property type="molecule type" value="Genomic_DNA"/>
</dbReference>
<dbReference type="SMART" id="SM00347">
    <property type="entry name" value="HTH_MARR"/>
    <property type="match status" value="1"/>
</dbReference>
<dbReference type="PRINTS" id="PR00598">
    <property type="entry name" value="HTHMARR"/>
</dbReference>
<sequence length="206" mass="23992">MHHMGETKKEILGRFMRLQGLLHRYQAQNFMNFGPWGNPQRGQGRVLALLKMKPEISQKELTYLLDMSKQGLAELLNKLEKNEFITRETSEEDRRSVNIKLTEKGAAVAGEMGDMPPELEKLFDVLNDEELANLSDYLKRITERLEEQFTDGDGDLRKQMMERLRQCHHHHGRNFGGHRGDFHGFYGGVFPHRRGGRRDDDGEREE</sequence>
<dbReference type="Gene3D" id="1.10.10.10">
    <property type="entry name" value="Winged helix-like DNA-binding domain superfamily/Winged helix DNA-binding domain"/>
    <property type="match status" value="1"/>
</dbReference>
<evidence type="ECO:0000259" key="4">
    <source>
        <dbReference type="PROSITE" id="PS50995"/>
    </source>
</evidence>
<proteinExistence type="predicted"/>
<protein>
    <recommendedName>
        <fullName evidence="4">HTH marR-type domain-containing protein</fullName>
    </recommendedName>
</protein>
<accession>Q250X1</accession>
<dbReference type="HOGENOM" id="CLU_083287_14_0_9"/>
<gene>
    <name evidence="5" type="ordered locus">DSY0382</name>
</gene>
<keyword evidence="2" id="KW-0238">DNA-binding</keyword>
<dbReference type="InterPro" id="IPR036390">
    <property type="entry name" value="WH_DNA-bd_sf"/>
</dbReference>
<evidence type="ECO:0000313" key="5">
    <source>
        <dbReference type="EMBL" id="BAE82171.1"/>
    </source>
</evidence>
<reference evidence="5 6" key="1">
    <citation type="journal article" date="2006" name="J. Bacteriol.">
        <title>Complete genome sequence of the dehalorespiring bacterium Desulfitobacterium hafniense Y51 and comparison with Dehalococcoides ethenogenes 195.</title>
        <authorList>
            <person name="Nonaka H."/>
            <person name="Keresztes G."/>
            <person name="Shinoda Y."/>
            <person name="Ikenaga Y."/>
            <person name="Abe M."/>
            <person name="Naito K."/>
            <person name="Inatomi K."/>
            <person name="Furukawa K."/>
            <person name="Inui M."/>
            <person name="Yukawa H."/>
        </authorList>
    </citation>
    <scope>NUCLEOTIDE SEQUENCE [LARGE SCALE GENOMIC DNA]</scope>
    <source>
        <strain evidence="5 6">Y51</strain>
    </source>
</reference>
<evidence type="ECO:0000256" key="3">
    <source>
        <dbReference type="ARBA" id="ARBA00023163"/>
    </source>
</evidence>
<keyword evidence="1" id="KW-0805">Transcription regulation</keyword>
<dbReference type="Proteomes" id="UP000001946">
    <property type="component" value="Chromosome"/>
</dbReference>
<dbReference type="AlphaFoldDB" id="Q250X1"/>
<organism evidence="5 6">
    <name type="scientific">Desulfitobacterium hafniense (strain Y51)</name>
    <dbReference type="NCBI Taxonomy" id="138119"/>
    <lineage>
        <taxon>Bacteria</taxon>
        <taxon>Bacillati</taxon>
        <taxon>Bacillota</taxon>
        <taxon>Clostridia</taxon>
        <taxon>Eubacteriales</taxon>
        <taxon>Desulfitobacteriaceae</taxon>
        <taxon>Desulfitobacterium</taxon>
    </lineage>
</organism>
<evidence type="ECO:0000256" key="1">
    <source>
        <dbReference type="ARBA" id="ARBA00023015"/>
    </source>
</evidence>
<dbReference type="STRING" id="138119.DSY0382"/>
<name>Q250X1_DESHY</name>
<dbReference type="GO" id="GO:0003677">
    <property type="term" value="F:DNA binding"/>
    <property type="evidence" value="ECO:0007669"/>
    <property type="project" value="UniProtKB-KW"/>
</dbReference>
<dbReference type="PANTHER" id="PTHR42756:SF1">
    <property type="entry name" value="TRANSCRIPTIONAL REPRESSOR OF EMRAB OPERON"/>
    <property type="match status" value="1"/>
</dbReference>
<dbReference type="InterPro" id="IPR000835">
    <property type="entry name" value="HTH_MarR-typ"/>
</dbReference>
<dbReference type="InterPro" id="IPR036388">
    <property type="entry name" value="WH-like_DNA-bd_sf"/>
</dbReference>
<keyword evidence="6" id="KW-1185">Reference proteome</keyword>
<keyword evidence="3" id="KW-0804">Transcription</keyword>
<dbReference type="PROSITE" id="PS50995">
    <property type="entry name" value="HTH_MARR_2"/>
    <property type="match status" value="1"/>
</dbReference>
<dbReference type="PANTHER" id="PTHR42756">
    <property type="entry name" value="TRANSCRIPTIONAL REGULATOR, MARR"/>
    <property type="match status" value="1"/>
</dbReference>